<feature type="binding site" evidence="18">
    <location>
        <position position="366"/>
    </location>
    <ligand>
        <name>UDP-N-acetyl-alpha-D-glucosamine</name>
        <dbReference type="ChEBI" id="CHEBI:57705"/>
    </ligand>
</feature>
<protein>
    <recommendedName>
        <fullName evidence="18">Bifunctional protein GlmU</fullName>
    </recommendedName>
    <domain>
        <recommendedName>
            <fullName evidence="18">UDP-N-acetylglucosamine pyrophosphorylase</fullName>
            <ecNumber evidence="18">2.7.7.23</ecNumber>
        </recommendedName>
        <alternativeName>
            <fullName evidence="18">N-acetylglucosamine-1-phosphate uridyltransferase</fullName>
        </alternativeName>
    </domain>
    <domain>
        <recommendedName>
            <fullName evidence="18">Glucosamine-1-phosphate N-acetyltransferase</fullName>
            <ecNumber evidence="18">2.3.1.157</ecNumber>
        </recommendedName>
    </domain>
</protein>
<feature type="binding site" evidence="18">
    <location>
        <position position="154"/>
    </location>
    <ligand>
        <name>UDP-N-acetyl-alpha-D-glucosamine</name>
        <dbReference type="ChEBI" id="CHEBI:57705"/>
    </ligand>
</feature>
<feature type="binding site" evidence="18">
    <location>
        <position position="380"/>
    </location>
    <ligand>
        <name>acetyl-CoA</name>
        <dbReference type="ChEBI" id="CHEBI:57288"/>
    </ligand>
</feature>
<feature type="region of interest" description="N-acetyltransferase" evidence="18">
    <location>
        <begin position="251"/>
        <end position="457"/>
    </location>
</feature>
<dbReference type="GO" id="GO:0071555">
    <property type="term" value="P:cell wall organization"/>
    <property type="evidence" value="ECO:0007669"/>
    <property type="project" value="UniProtKB-KW"/>
</dbReference>
<dbReference type="Gene3D" id="2.160.10.10">
    <property type="entry name" value="Hexapeptide repeat proteins"/>
    <property type="match status" value="1"/>
</dbReference>
<evidence type="ECO:0000256" key="10">
    <source>
        <dbReference type="ARBA" id="ARBA00022960"/>
    </source>
</evidence>
<dbReference type="UniPathway" id="UPA00113">
    <property type="reaction ID" value="UER00532"/>
</dbReference>
<evidence type="ECO:0000256" key="13">
    <source>
        <dbReference type="ARBA" id="ARBA00023315"/>
    </source>
</evidence>
<evidence type="ECO:0000256" key="18">
    <source>
        <dbReference type="HAMAP-Rule" id="MF_01631"/>
    </source>
</evidence>
<feature type="binding site" evidence="18">
    <location>
        <position position="227"/>
    </location>
    <ligand>
        <name>UDP-N-acetyl-alpha-D-glucosamine</name>
        <dbReference type="ChEBI" id="CHEBI:57705"/>
    </ligand>
</feature>
<dbReference type="EC" id="2.3.1.157" evidence="18"/>
<dbReference type="InterPro" id="IPR011004">
    <property type="entry name" value="Trimer_LpxA-like_sf"/>
</dbReference>
<evidence type="ECO:0000256" key="3">
    <source>
        <dbReference type="ARBA" id="ARBA00007947"/>
    </source>
</evidence>
<keyword evidence="13 18" id="KW-0012">Acyltransferase</keyword>
<dbReference type="EC" id="2.7.7.23" evidence="18"/>
<feature type="domain" description="Mannose-1-phosphate guanyltransferase C-terminal" evidence="20">
    <location>
        <begin position="264"/>
        <end position="348"/>
    </location>
</feature>
<gene>
    <name evidence="18" type="primary">glmU</name>
    <name evidence="21" type="ORF">CHUV0807_1315</name>
</gene>
<proteinExistence type="inferred from homology"/>
<comment type="pathway">
    <text evidence="18">Bacterial outer membrane biogenesis; LPS lipid A biosynthesis.</text>
</comment>
<dbReference type="SUPFAM" id="SSF51161">
    <property type="entry name" value="Trimeric LpxA-like enzymes"/>
    <property type="match status" value="1"/>
</dbReference>
<evidence type="ECO:0000256" key="14">
    <source>
        <dbReference type="ARBA" id="ARBA00023316"/>
    </source>
</evidence>
<evidence type="ECO:0000256" key="5">
    <source>
        <dbReference type="ARBA" id="ARBA00022679"/>
    </source>
</evidence>
<keyword evidence="14 18" id="KW-0961">Cell wall biogenesis/degradation</keyword>
<evidence type="ECO:0000256" key="15">
    <source>
        <dbReference type="ARBA" id="ARBA00048247"/>
    </source>
</evidence>
<evidence type="ECO:0000256" key="8">
    <source>
        <dbReference type="ARBA" id="ARBA00022737"/>
    </source>
</evidence>
<evidence type="ECO:0000259" key="19">
    <source>
        <dbReference type="Pfam" id="PF12804"/>
    </source>
</evidence>
<reference evidence="22" key="1">
    <citation type="submission" date="2016-04" db="EMBL/GenBank/DDBJ databases">
        <authorList>
            <person name="Tagini F."/>
        </authorList>
    </citation>
    <scope>NUCLEOTIDE SEQUENCE [LARGE SCALE GENOMIC DNA]</scope>
    <source>
        <strain evidence="22">CHUV0807</strain>
    </source>
</reference>
<comment type="catalytic activity">
    <reaction evidence="15 18">
        <text>alpha-D-glucosamine 1-phosphate + acetyl-CoA = N-acetyl-alpha-D-glucosamine 1-phosphate + CoA + H(+)</text>
        <dbReference type="Rhea" id="RHEA:13725"/>
        <dbReference type="ChEBI" id="CHEBI:15378"/>
        <dbReference type="ChEBI" id="CHEBI:57287"/>
        <dbReference type="ChEBI" id="CHEBI:57288"/>
        <dbReference type="ChEBI" id="CHEBI:57776"/>
        <dbReference type="ChEBI" id="CHEBI:58516"/>
        <dbReference type="EC" id="2.3.1.157"/>
    </reaction>
</comment>
<comment type="subcellular location">
    <subcellularLocation>
        <location evidence="1 18">Cytoplasm</location>
    </subcellularLocation>
</comment>
<feature type="binding site" evidence="18">
    <location>
        <position position="377"/>
    </location>
    <ligand>
        <name>UDP-N-acetyl-alpha-D-glucosamine</name>
        <dbReference type="ChEBI" id="CHEBI:57705"/>
    </ligand>
</feature>
<dbReference type="GO" id="GO:0006048">
    <property type="term" value="P:UDP-N-acetylglucosamine biosynthetic process"/>
    <property type="evidence" value="ECO:0007669"/>
    <property type="project" value="UniProtKB-UniPathway"/>
</dbReference>
<dbReference type="InterPro" id="IPR025877">
    <property type="entry name" value="MobA-like_NTP_Trfase"/>
</dbReference>
<comment type="similarity">
    <text evidence="3 18">In the N-terminal section; belongs to the N-acetylglucosamine-1-phosphate uridyltransferase family.</text>
</comment>
<keyword evidence="10 18" id="KW-0133">Cell shape</keyword>
<evidence type="ECO:0000313" key="21">
    <source>
        <dbReference type="EMBL" id="SAM65133.1"/>
    </source>
</evidence>
<dbReference type="Proteomes" id="UP000190837">
    <property type="component" value="Unassembled WGS sequence"/>
</dbReference>
<feature type="binding site" evidence="18">
    <location>
        <position position="423"/>
    </location>
    <ligand>
        <name>acetyl-CoA</name>
        <dbReference type="ChEBI" id="CHEBI:57288"/>
    </ligand>
</feature>
<feature type="binding site" evidence="18">
    <location>
        <position position="333"/>
    </location>
    <ligand>
        <name>UDP-N-acetyl-alpha-D-glucosamine</name>
        <dbReference type="ChEBI" id="CHEBI:57705"/>
    </ligand>
</feature>
<feature type="binding site" evidence="18">
    <location>
        <position position="440"/>
    </location>
    <ligand>
        <name>acetyl-CoA</name>
        <dbReference type="ChEBI" id="CHEBI:57288"/>
    </ligand>
</feature>
<dbReference type="AlphaFoldDB" id="A0A1C3H4I0"/>
<dbReference type="Pfam" id="PF12804">
    <property type="entry name" value="NTP_transf_3"/>
    <property type="match status" value="1"/>
</dbReference>
<feature type="binding site" evidence="18">
    <location>
        <position position="22"/>
    </location>
    <ligand>
        <name>UDP-N-acetyl-alpha-D-glucosamine</name>
        <dbReference type="ChEBI" id="CHEBI:57705"/>
    </ligand>
</feature>
<feature type="binding site" evidence="18">
    <location>
        <position position="227"/>
    </location>
    <ligand>
        <name>Mg(2+)</name>
        <dbReference type="ChEBI" id="CHEBI:18420"/>
    </ligand>
</feature>
<feature type="binding site" evidence="18">
    <location>
        <position position="75"/>
    </location>
    <ligand>
        <name>UDP-N-acetyl-alpha-D-glucosamine</name>
        <dbReference type="ChEBI" id="CHEBI:57705"/>
    </ligand>
</feature>
<dbReference type="SUPFAM" id="SSF53448">
    <property type="entry name" value="Nucleotide-diphospho-sugar transferases"/>
    <property type="match status" value="1"/>
</dbReference>
<evidence type="ECO:0000256" key="17">
    <source>
        <dbReference type="ARBA" id="ARBA00049628"/>
    </source>
</evidence>
<keyword evidence="9 18" id="KW-0460">Magnesium</keyword>
<dbReference type="PROSITE" id="PS00101">
    <property type="entry name" value="HEXAPEP_TRANSFERASES"/>
    <property type="match status" value="1"/>
</dbReference>
<feature type="region of interest" description="Linker" evidence="18">
    <location>
        <begin position="230"/>
        <end position="250"/>
    </location>
</feature>
<dbReference type="InterPro" id="IPR001451">
    <property type="entry name" value="Hexapep"/>
</dbReference>
<dbReference type="CDD" id="cd03353">
    <property type="entry name" value="LbH_GlmU_C"/>
    <property type="match status" value="1"/>
</dbReference>
<feature type="binding site" evidence="18">
    <location>
        <position position="139"/>
    </location>
    <ligand>
        <name>UDP-N-acetyl-alpha-D-glucosamine</name>
        <dbReference type="ChEBI" id="CHEBI:57705"/>
    </ligand>
</feature>
<dbReference type="GO" id="GO:0009245">
    <property type="term" value="P:lipid A biosynthetic process"/>
    <property type="evidence" value="ECO:0007669"/>
    <property type="project" value="UniProtKB-UniRule"/>
</dbReference>
<evidence type="ECO:0000256" key="9">
    <source>
        <dbReference type="ARBA" id="ARBA00022842"/>
    </source>
</evidence>
<feature type="binding site" evidence="18">
    <location>
        <position position="104"/>
    </location>
    <ligand>
        <name>Mg(2+)</name>
        <dbReference type="ChEBI" id="CHEBI:18420"/>
    </ligand>
</feature>
<comment type="pathway">
    <text evidence="18">Nucleotide-sugar biosynthesis; UDP-N-acetyl-alpha-D-glucosamine biosynthesis; N-acetyl-alpha-D-glucosamine 1-phosphate from alpha-D-glucosamine 6-phosphate (route II): step 2/2.</text>
</comment>
<dbReference type="GO" id="GO:0005737">
    <property type="term" value="C:cytoplasm"/>
    <property type="evidence" value="ECO:0007669"/>
    <property type="project" value="UniProtKB-SubCell"/>
</dbReference>
<evidence type="ECO:0000313" key="22">
    <source>
        <dbReference type="Proteomes" id="UP000190837"/>
    </source>
</evidence>
<evidence type="ECO:0000256" key="11">
    <source>
        <dbReference type="ARBA" id="ARBA00022984"/>
    </source>
</evidence>
<comment type="cofactor">
    <cofactor evidence="18">
        <name>Mg(2+)</name>
        <dbReference type="ChEBI" id="CHEBI:18420"/>
    </cofactor>
    <text evidence="18">Binds 1 Mg(2+) ion per subunit.</text>
</comment>
<feature type="region of interest" description="Pyrophosphorylase" evidence="18">
    <location>
        <begin position="1"/>
        <end position="229"/>
    </location>
</feature>
<dbReference type="GO" id="GO:0000902">
    <property type="term" value="P:cell morphogenesis"/>
    <property type="evidence" value="ECO:0007669"/>
    <property type="project" value="UniProtKB-UniRule"/>
</dbReference>
<dbReference type="InterPro" id="IPR018357">
    <property type="entry name" value="Hexapep_transf_CS"/>
</dbReference>
<keyword evidence="7 18" id="KW-0479">Metal-binding</keyword>
<comment type="subunit">
    <text evidence="18">Homotrimer.</text>
</comment>
<dbReference type="CDD" id="cd02540">
    <property type="entry name" value="GT2_GlmU_N_bac"/>
    <property type="match status" value="1"/>
</dbReference>
<dbReference type="HAMAP" id="MF_01631">
    <property type="entry name" value="GlmU"/>
    <property type="match status" value="1"/>
</dbReference>
<feature type="binding site" evidence="18">
    <location>
        <begin position="8"/>
        <end position="11"/>
    </location>
    <ligand>
        <name>UDP-N-acetyl-alpha-D-glucosamine</name>
        <dbReference type="ChEBI" id="CHEBI:57705"/>
    </ligand>
</feature>
<dbReference type="PANTHER" id="PTHR43584:SF3">
    <property type="entry name" value="BIFUNCTIONAL PROTEIN GLMU"/>
    <property type="match status" value="1"/>
</dbReference>
<dbReference type="UniPathway" id="UPA00973"/>
<dbReference type="GO" id="GO:0019134">
    <property type="term" value="F:glucosamine-1-phosphate N-acetyltransferase activity"/>
    <property type="evidence" value="ECO:0007669"/>
    <property type="project" value="UniProtKB-UniRule"/>
</dbReference>
<feature type="binding site" evidence="18">
    <location>
        <position position="351"/>
    </location>
    <ligand>
        <name>UDP-N-acetyl-alpha-D-glucosamine</name>
        <dbReference type="ChEBI" id="CHEBI:57705"/>
    </ligand>
</feature>
<dbReference type="Pfam" id="PF25087">
    <property type="entry name" value="GMPPB_C"/>
    <property type="match status" value="1"/>
</dbReference>
<comment type="pathway">
    <text evidence="18">Nucleotide-sugar biosynthesis; UDP-N-acetyl-alpha-D-glucosamine biosynthesis; UDP-N-acetyl-alpha-D-glucosamine from N-acetyl-alpha-D-glucosamine 1-phosphate: step 1/1.</text>
</comment>
<keyword evidence="8 18" id="KW-0677">Repeat</keyword>
<keyword evidence="12 18" id="KW-0511">Multifunctional enzyme</keyword>
<comment type="catalytic activity">
    <reaction evidence="16 18">
        <text>N-acetyl-alpha-D-glucosamine 1-phosphate + UTP + H(+) = UDP-N-acetyl-alpha-D-glucosamine + diphosphate</text>
        <dbReference type="Rhea" id="RHEA:13509"/>
        <dbReference type="ChEBI" id="CHEBI:15378"/>
        <dbReference type="ChEBI" id="CHEBI:33019"/>
        <dbReference type="ChEBI" id="CHEBI:46398"/>
        <dbReference type="ChEBI" id="CHEBI:57705"/>
        <dbReference type="ChEBI" id="CHEBI:57776"/>
        <dbReference type="EC" id="2.7.7.23"/>
    </reaction>
</comment>
<dbReference type="GO" id="GO:0003977">
    <property type="term" value="F:UDP-N-acetylglucosamine diphosphorylase activity"/>
    <property type="evidence" value="ECO:0007669"/>
    <property type="project" value="UniProtKB-UniRule"/>
</dbReference>
<comment type="similarity">
    <text evidence="2 18">In the C-terminal section; belongs to the transferase hexapeptide repeat family.</text>
</comment>
<keyword evidence="11 18" id="KW-0573">Peptidoglycan synthesis</keyword>
<evidence type="ECO:0000256" key="12">
    <source>
        <dbReference type="ARBA" id="ARBA00023268"/>
    </source>
</evidence>
<dbReference type="RefSeq" id="WP_079540640.1">
    <property type="nucleotide sequence ID" value="NZ_CP171111.1"/>
</dbReference>
<dbReference type="GO" id="GO:0000287">
    <property type="term" value="F:magnesium ion binding"/>
    <property type="evidence" value="ECO:0007669"/>
    <property type="project" value="UniProtKB-UniRule"/>
</dbReference>
<accession>A0A1C3H4I0</accession>
<feature type="binding site" evidence="18">
    <location>
        <position position="405"/>
    </location>
    <ligand>
        <name>acetyl-CoA</name>
        <dbReference type="ChEBI" id="CHEBI:57288"/>
    </ligand>
</feature>
<evidence type="ECO:0000256" key="1">
    <source>
        <dbReference type="ARBA" id="ARBA00004496"/>
    </source>
</evidence>
<keyword evidence="6 18" id="KW-0548">Nucleotidyltransferase</keyword>
<dbReference type="GO" id="GO:0009252">
    <property type="term" value="P:peptidoglycan biosynthetic process"/>
    <property type="evidence" value="ECO:0007669"/>
    <property type="project" value="UniProtKB-UniRule"/>
</dbReference>
<keyword evidence="5 18" id="KW-0808">Transferase</keyword>
<evidence type="ECO:0000256" key="2">
    <source>
        <dbReference type="ARBA" id="ARBA00007707"/>
    </source>
</evidence>
<evidence type="ECO:0000256" key="6">
    <source>
        <dbReference type="ARBA" id="ARBA00022695"/>
    </source>
</evidence>
<dbReference type="InterPro" id="IPR056729">
    <property type="entry name" value="GMPPB_C"/>
</dbReference>
<evidence type="ECO:0000259" key="20">
    <source>
        <dbReference type="Pfam" id="PF25087"/>
    </source>
</evidence>
<dbReference type="GO" id="GO:0008360">
    <property type="term" value="P:regulation of cell shape"/>
    <property type="evidence" value="ECO:0007669"/>
    <property type="project" value="UniProtKB-KW"/>
</dbReference>
<dbReference type="Gene3D" id="3.90.550.10">
    <property type="entry name" value="Spore Coat Polysaccharide Biosynthesis Protein SpsA, Chain A"/>
    <property type="match status" value="1"/>
</dbReference>
<feature type="binding site" evidence="18">
    <location>
        <begin position="80"/>
        <end position="81"/>
    </location>
    <ligand>
        <name>UDP-N-acetyl-alpha-D-glucosamine</name>
        <dbReference type="ChEBI" id="CHEBI:57705"/>
    </ligand>
</feature>
<dbReference type="EMBL" id="FKLO01000048">
    <property type="protein sequence ID" value="SAM65133.1"/>
    <property type="molecule type" value="Genomic_DNA"/>
</dbReference>
<feature type="binding site" evidence="18">
    <location>
        <begin position="386"/>
        <end position="387"/>
    </location>
    <ligand>
        <name>acetyl-CoA</name>
        <dbReference type="ChEBI" id="CHEBI:57288"/>
    </ligand>
</feature>
<feature type="binding site" evidence="18">
    <location>
        <position position="169"/>
    </location>
    <ligand>
        <name>UDP-N-acetyl-alpha-D-glucosamine</name>
        <dbReference type="ChEBI" id="CHEBI:57705"/>
    </ligand>
</feature>
<keyword evidence="4 18" id="KW-0963">Cytoplasm</keyword>
<dbReference type="InterPro" id="IPR038009">
    <property type="entry name" value="GlmU_C_LbH"/>
</dbReference>
<dbReference type="PANTHER" id="PTHR43584">
    <property type="entry name" value="NUCLEOTIDYL TRANSFERASE"/>
    <property type="match status" value="1"/>
</dbReference>
<feature type="domain" description="MobA-like NTP transferase" evidence="19">
    <location>
        <begin position="5"/>
        <end position="152"/>
    </location>
</feature>
<dbReference type="InterPro" id="IPR050065">
    <property type="entry name" value="GlmU-like"/>
</dbReference>
<dbReference type="InterPro" id="IPR005882">
    <property type="entry name" value="Bifunctional_GlmU"/>
</dbReference>
<evidence type="ECO:0000256" key="16">
    <source>
        <dbReference type="ARBA" id="ARBA00048493"/>
    </source>
</evidence>
<dbReference type="GO" id="GO:0016020">
    <property type="term" value="C:membrane"/>
    <property type="evidence" value="ECO:0007669"/>
    <property type="project" value="GOC"/>
</dbReference>
<feature type="binding site" evidence="18">
    <location>
        <begin position="102"/>
        <end position="104"/>
    </location>
    <ligand>
        <name>UDP-N-acetyl-alpha-D-glucosamine</name>
        <dbReference type="ChEBI" id="CHEBI:57705"/>
    </ligand>
</feature>
<evidence type="ECO:0000256" key="4">
    <source>
        <dbReference type="ARBA" id="ARBA00022490"/>
    </source>
</evidence>
<dbReference type="Pfam" id="PF00132">
    <property type="entry name" value="Hexapep"/>
    <property type="match status" value="1"/>
</dbReference>
<dbReference type="InterPro" id="IPR029044">
    <property type="entry name" value="Nucleotide-diphossugar_trans"/>
</dbReference>
<comment type="function">
    <text evidence="17 18">Catalyzes the last two sequential reactions in the de novo biosynthetic pathway for UDP-N-acetylglucosamine (UDP-GlcNAc). The C-terminal domain catalyzes the transfer of acetyl group from acetyl coenzyme A to glucosamine-1-phosphate (GlcN-1-P) to produce N-acetylglucosamine-1-phosphate (GlcNAc-1-P), which is converted into UDP-GlcNAc by the transfer of uridine 5-monophosphate (from uridine 5-triphosphate), a reaction catalyzed by the N-terminal domain.</text>
</comment>
<evidence type="ECO:0000256" key="7">
    <source>
        <dbReference type="ARBA" id="ARBA00022723"/>
    </source>
</evidence>
<feature type="active site" description="Proton acceptor" evidence="18">
    <location>
        <position position="363"/>
    </location>
</feature>
<name>A0A1C3H4I0_9GAMM</name>
<sequence>MKTLALILAAGQGKRMHSAQPKVLQPVGGKAMIVHLLETLQTLAPTRSAVIYGHQGEQLRACIAPAWPQLRWIAQTEQRGTGHAVRMALDEIAQAELVLILYGDTPLVRAETLQRLLDAARHNGFALLTAVADNPFGYGRIVRDAAGEMAAIVEEKDASDAERAIREINTGMMAVKSEYLARYLPQLQDDNAAGEFYLTDVIALHVAAGWRVVTVPAADTAETLGINTRAQQAQAEAVWRQRQAQALLAAGVTLIDPARIDVHGAVSAGHDVVIEANVVLKGTVRLGDNVYIESGCVLDNCTIASGARIYSHSRLEHCEVGANAQVGPFARLRPKTVLAEGVRIGNFVETKAAHVGRGSKINHLSYIGDATLGSAVNIGAGTITCNYDGANKHQTILGDRVFIGSNSALVAPVRIGDGATIGAGSVITRDVPDEQLALSRSEQKTISGWQRPVKKGH</sequence>
<organism evidence="21 22">
    <name type="scientific">Cardiobacterium hominis</name>
    <dbReference type="NCBI Taxonomy" id="2718"/>
    <lineage>
        <taxon>Bacteria</taxon>
        <taxon>Pseudomonadati</taxon>
        <taxon>Pseudomonadota</taxon>
        <taxon>Gammaproteobacteria</taxon>
        <taxon>Cardiobacteriales</taxon>
        <taxon>Cardiobacteriaceae</taxon>
        <taxon>Cardiobacterium</taxon>
    </lineage>
</organism>
<dbReference type="NCBIfam" id="TIGR01173">
    <property type="entry name" value="glmU"/>
    <property type="match status" value="1"/>
</dbReference>